<keyword evidence="2" id="KW-1185">Reference proteome</keyword>
<dbReference type="EMBL" id="QICA01000002">
    <property type="protein sequence ID" value="RNL39617.1"/>
    <property type="molecule type" value="Genomic_DNA"/>
</dbReference>
<protein>
    <recommendedName>
        <fullName evidence="3">Nucleotidyl transferase AbiEii/AbiGii toxin family protein</fullName>
    </recommendedName>
</protein>
<accession>A0A3N0AXL4</accession>
<sequence length="177" mass="19923">MLTKDQIYRYLSEMNDRLAAQNVAGEVVLCGGAVMALVYDARPSTKDVDALFAPTAVIRDIAKSMAEEHGLEEDWFNDAAKGFIDTSRMAFQDVVVFSHLRVRRPGDEEMLALKLASAREDSMDAKDALFLMELVEPESLERVYEIIEKHIPAPRLTPMASFFAQEIFARYKAGRTD</sequence>
<comment type="caution">
    <text evidence="1">The sequence shown here is derived from an EMBL/GenBank/DDBJ whole genome shotgun (WGS) entry which is preliminary data.</text>
</comment>
<name>A0A3N0AXL4_9ACTN</name>
<evidence type="ECO:0008006" key="3">
    <source>
        <dbReference type="Google" id="ProtNLM"/>
    </source>
</evidence>
<reference evidence="1 2" key="1">
    <citation type="journal article" date="2019" name="Microbiol. Resour. Announc.">
        <title>Draft Genome Sequences of Type Strains of Gordonibacter faecihominis, Paraeggerthella hongkongensis, Parvibacter caecicola,Slackia equolifaciens, Slackia faecicanis, and Slackia isoflavoniconvertens.</title>
        <authorList>
            <person name="Danylec N."/>
            <person name="Stoll D.A."/>
            <person name="Dotsch A."/>
            <person name="Huch M."/>
        </authorList>
    </citation>
    <scope>NUCLEOTIDE SEQUENCE [LARGE SCALE GENOMIC DNA]</scope>
    <source>
        <strain evidence="1 2">DSM 18785</strain>
    </source>
</reference>
<dbReference type="RefSeq" id="WP_117284910.1">
    <property type="nucleotide sequence ID" value="NZ_JAMTCE010000030.1"/>
</dbReference>
<evidence type="ECO:0000313" key="1">
    <source>
        <dbReference type="EMBL" id="RNL39617.1"/>
    </source>
</evidence>
<organism evidence="1 2">
    <name type="scientific">Adlercreutzia equolifaciens subsp. celatus DSM 18785</name>
    <dbReference type="NCBI Taxonomy" id="1121021"/>
    <lineage>
        <taxon>Bacteria</taxon>
        <taxon>Bacillati</taxon>
        <taxon>Actinomycetota</taxon>
        <taxon>Coriobacteriia</taxon>
        <taxon>Eggerthellales</taxon>
        <taxon>Eggerthellaceae</taxon>
        <taxon>Adlercreutzia</taxon>
    </lineage>
</organism>
<gene>
    <name evidence="1" type="ORF">DMP10_01400</name>
</gene>
<evidence type="ECO:0000313" key="2">
    <source>
        <dbReference type="Proteomes" id="UP000278327"/>
    </source>
</evidence>
<dbReference type="Proteomes" id="UP000278327">
    <property type="component" value="Unassembled WGS sequence"/>
</dbReference>
<dbReference type="AlphaFoldDB" id="A0A3N0AXL4"/>
<proteinExistence type="predicted"/>